<keyword evidence="3" id="KW-0227">DNA damage</keyword>
<evidence type="ECO:0000256" key="1">
    <source>
        <dbReference type="ARBA" id="ARBA00001966"/>
    </source>
</evidence>
<dbReference type="Pfam" id="PF06777">
    <property type="entry name" value="HBB"/>
    <property type="match status" value="1"/>
</dbReference>
<dbReference type="GO" id="GO:0005634">
    <property type="term" value="C:nucleus"/>
    <property type="evidence" value="ECO:0007669"/>
    <property type="project" value="InterPro"/>
</dbReference>
<dbReference type="GO" id="GO:0003684">
    <property type="term" value="F:damaged DNA binding"/>
    <property type="evidence" value="ECO:0007669"/>
    <property type="project" value="TreeGrafter"/>
</dbReference>
<keyword evidence="10" id="KW-1185">Reference proteome</keyword>
<dbReference type="GO" id="GO:0006289">
    <property type="term" value="P:nucleotide-excision repair"/>
    <property type="evidence" value="ECO:0007669"/>
    <property type="project" value="InterPro"/>
</dbReference>
<reference evidence="9" key="2">
    <citation type="submission" date="2020-05" db="UniProtKB">
        <authorList>
            <consortium name="EnsemblMetazoa"/>
        </authorList>
    </citation>
    <scope>IDENTIFICATION</scope>
    <source>
        <strain evidence="9">IAEA</strain>
    </source>
</reference>
<evidence type="ECO:0000259" key="8">
    <source>
        <dbReference type="Pfam" id="PF06777"/>
    </source>
</evidence>
<dbReference type="STRING" id="37001.A0A1A9W9N5"/>
<comment type="catalytic activity">
    <reaction evidence="7">
        <text>ATP + H2O = ADP + phosphate + H(+)</text>
        <dbReference type="Rhea" id="RHEA:13065"/>
        <dbReference type="ChEBI" id="CHEBI:15377"/>
        <dbReference type="ChEBI" id="CHEBI:15378"/>
        <dbReference type="ChEBI" id="CHEBI:30616"/>
        <dbReference type="ChEBI" id="CHEBI:43474"/>
        <dbReference type="ChEBI" id="CHEBI:456216"/>
        <dbReference type="EC" id="5.6.2.3"/>
    </reaction>
</comment>
<evidence type="ECO:0000256" key="7">
    <source>
        <dbReference type="ARBA" id="ARBA00048954"/>
    </source>
</evidence>
<evidence type="ECO:0000256" key="4">
    <source>
        <dbReference type="ARBA" id="ARBA00023125"/>
    </source>
</evidence>
<keyword evidence="2" id="KW-0411">Iron-sulfur</keyword>
<reference evidence="10" key="1">
    <citation type="submission" date="2014-03" db="EMBL/GenBank/DDBJ databases">
        <authorList>
            <person name="Aksoy S."/>
            <person name="Warren W."/>
            <person name="Wilson R.K."/>
        </authorList>
    </citation>
    <scope>NUCLEOTIDE SEQUENCE [LARGE SCALE GENOMIC DNA]</scope>
    <source>
        <strain evidence="10">IAEA</strain>
    </source>
</reference>
<keyword evidence="4" id="KW-0238">DNA-binding</keyword>
<evidence type="ECO:0000256" key="3">
    <source>
        <dbReference type="ARBA" id="ARBA00022763"/>
    </source>
</evidence>
<dbReference type="GO" id="GO:0045951">
    <property type="term" value="P:positive regulation of mitotic recombination"/>
    <property type="evidence" value="ECO:0007669"/>
    <property type="project" value="TreeGrafter"/>
</dbReference>
<dbReference type="GO" id="GO:0043139">
    <property type="term" value="F:5'-3' DNA helicase activity"/>
    <property type="evidence" value="ECO:0007669"/>
    <property type="project" value="UniProtKB-EC"/>
</dbReference>
<dbReference type="InterPro" id="IPR001945">
    <property type="entry name" value="RAD3/XPD"/>
</dbReference>
<dbReference type="PANTHER" id="PTHR11472:SF1">
    <property type="entry name" value="GENERAL TRANSCRIPTION AND DNA REPAIR FACTOR IIH HELICASE SUBUNIT XPD"/>
    <property type="match status" value="1"/>
</dbReference>
<evidence type="ECO:0000313" key="10">
    <source>
        <dbReference type="Proteomes" id="UP000091820"/>
    </source>
</evidence>
<proteinExistence type="predicted"/>
<organism evidence="9 10">
    <name type="scientific">Glossina brevipalpis</name>
    <dbReference type="NCBI Taxonomy" id="37001"/>
    <lineage>
        <taxon>Eukaryota</taxon>
        <taxon>Metazoa</taxon>
        <taxon>Ecdysozoa</taxon>
        <taxon>Arthropoda</taxon>
        <taxon>Hexapoda</taxon>
        <taxon>Insecta</taxon>
        <taxon>Pterygota</taxon>
        <taxon>Neoptera</taxon>
        <taxon>Endopterygota</taxon>
        <taxon>Diptera</taxon>
        <taxon>Brachycera</taxon>
        <taxon>Muscomorpha</taxon>
        <taxon>Hippoboscoidea</taxon>
        <taxon>Glossinidae</taxon>
        <taxon>Glossina</taxon>
    </lineage>
</organism>
<keyword evidence="5" id="KW-0234">DNA repair</keyword>
<evidence type="ECO:0000256" key="6">
    <source>
        <dbReference type="ARBA" id="ARBA00044969"/>
    </source>
</evidence>
<dbReference type="GO" id="GO:0016818">
    <property type="term" value="F:hydrolase activity, acting on acid anhydrides, in phosphorus-containing anhydrides"/>
    <property type="evidence" value="ECO:0007669"/>
    <property type="project" value="InterPro"/>
</dbReference>
<dbReference type="Proteomes" id="UP000091820">
    <property type="component" value="Unassembled WGS sequence"/>
</dbReference>
<feature type="domain" description="Helical and beta-bridge" evidence="8">
    <location>
        <begin position="2"/>
        <end position="91"/>
    </location>
</feature>
<keyword evidence="2" id="KW-0408">Iron</keyword>
<dbReference type="VEuPathDB" id="VectorBase:GBRI011370"/>
<dbReference type="PRINTS" id="PR00852">
    <property type="entry name" value="XRODRMPGMNTD"/>
</dbReference>
<dbReference type="GO" id="GO:0051539">
    <property type="term" value="F:4 iron, 4 sulfur cluster binding"/>
    <property type="evidence" value="ECO:0007669"/>
    <property type="project" value="UniProtKB-KW"/>
</dbReference>
<dbReference type="InterPro" id="IPR045028">
    <property type="entry name" value="DinG/Rad3-like"/>
</dbReference>
<dbReference type="GO" id="GO:0006366">
    <property type="term" value="P:transcription by RNA polymerase II"/>
    <property type="evidence" value="ECO:0007669"/>
    <property type="project" value="TreeGrafter"/>
</dbReference>
<evidence type="ECO:0000313" key="9">
    <source>
        <dbReference type="EnsemblMetazoa" id="GBRI011370-PA"/>
    </source>
</evidence>
<keyword evidence="2" id="KW-0479">Metal-binding</keyword>
<evidence type="ECO:0000256" key="2">
    <source>
        <dbReference type="ARBA" id="ARBA00022485"/>
    </source>
</evidence>
<dbReference type="InterPro" id="IPR010643">
    <property type="entry name" value="HBB"/>
</dbReference>
<dbReference type="EnsemblMetazoa" id="GBRI011370-RA">
    <property type="protein sequence ID" value="GBRI011370-PA"/>
    <property type="gene ID" value="GBRI011370"/>
</dbReference>
<accession>A0A1A9W9N5</accession>
<dbReference type="AlphaFoldDB" id="A0A1A9W9N5"/>
<dbReference type="EC" id="5.6.2.3" evidence="6"/>
<evidence type="ECO:0000256" key="5">
    <source>
        <dbReference type="ARBA" id="ARBA00023204"/>
    </source>
</evidence>
<name>A0A1A9W9N5_9MUSC</name>
<dbReference type="PANTHER" id="PTHR11472">
    <property type="entry name" value="DNA REPAIR DEAD HELICASE RAD3/XP-D SUBFAMILY MEMBER"/>
    <property type="match status" value="1"/>
</dbReference>
<keyword evidence="2" id="KW-0004">4Fe-4S</keyword>
<comment type="cofactor">
    <cofactor evidence="1">
        <name>[4Fe-4S] cluster</name>
        <dbReference type="ChEBI" id="CHEBI:49883"/>
    </cofactor>
</comment>
<dbReference type="GO" id="GO:0005524">
    <property type="term" value="F:ATP binding"/>
    <property type="evidence" value="ECO:0007669"/>
    <property type="project" value="InterPro"/>
</dbReference>
<protein>
    <recommendedName>
        <fullName evidence="6">DNA 5'-3' helicase</fullName>
        <ecNumber evidence="6">5.6.2.3</ecNumber>
    </recommendedName>
</protein>
<sequence length="129" mass="14878">MRNAEHFLSFLRRFIEYIITRLEVHHVVQESPAGFLKDIATKICIERKPLRFCAERLTSLLRTLEITDMTEYGSLILIAHFATLASTYIKGFTIIIEPFDDKTPTVSNPILHFSCMDSSIAIAPVFRRF</sequence>